<feature type="compositionally biased region" description="Basic and acidic residues" evidence="3">
    <location>
        <begin position="58"/>
        <end position="74"/>
    </location>
</feature>
<protein>
    <recommendedName>
        <fullName evidence="4">HTH La-type RNA-binding domain-containing protein</fullName>
    </recommendedName>
</protein>
<keyword evidence="6" id="KW-1185">Reference proteome</keyword>
<dbReference type="GO" id="GO:0005829">
    <property type="term" value="C:cytosol"/>
    <property type="evidence" value="ECO:0007669"/>
    <property type="project" value="TreeGrafter"/>
</dbReference>
<dbReference type="EMBL" id="LT554937">
    <property type="protein sequence ID" value="SAM08807.1"/>
    <property type="molecule type" value="Genomic_DNA"/>
</dbReference>
<feature type="compositionally biased region" description="Low complexity" evidence="3">
    <location>
        <begin position="83"/>
        <end position="104"/>
    </location>
</feature>
<feature type="compositionally biased region" description="Low complexity" evidence="3">
    <location>
        <begin position="201"/>
        <end position="220"/>
    </location>
</feature>
<dbReference type="InterPro" id="IPR006607">
    <property type="entry name" value="DM15"/>
</dbReference>
<dbReference type="GO" id="GO:0045727">
    <property type="term" value="P:positive regulation of translation"/>
    <property type="evidence" value="ECO:0007669"/>
    <property type="project" value="TreeGrafter"/>
</dbReference>
<evidence type="ECO:0000313" key="6">
    <source>
        <dbReference type="Proteomes" id="UP000078561"/>
    </source>
</evidence>
<dbReference type="GO" id="GO:0048255">
    <property type="term" value="P:mRNA stabilization"/>
    <property type="evidence" value="ECO:0007669"/>
    <property type="project" value="InterPro"/>
</dbReference>
<dbReference type="FunFam" id="1.10.10.10:FF:000131">
    <property type="entry name" value="la-related protein 1B isoform X2"/>
    <property type="match status" value="1"/>
</dbReference>
<feature type="domain" description="HTH La-type RNA-binding" evidence="4">
    <location>
        <begin position="223"/>
        <end position="313"/>
    </location>
</feature>
<feature type="region of interest" description="Disordered" evidence="3">
    <location>
        <begin position="23"/>
        <end position="220"/>
    </location>
</feature>
<organism evidence="5">
    <name type="scientific">Absidia glauca</name>
    <name type="common">Pin mould</name>
    <dbReference type="NCBI Taxonomy" id="4829"/>
    <lineage>
        <taxon>Eukaryota</taxon>
        <taxon>Fungi</taxon>
        <taxon>Fungi incertae sedis</taxon>
        <taxon>Mucoromycota</taxon>
        <taxon>Mucoromycotina</taxon>
        <taxon>Mucoromycetes</taxon>
        <taxon>Mucorales</taxon>
        <taxon>Cunninghamellaceae</taxon>
        <taxon>Absidia</taxon>
    </lineage>
</organism>
<dbReference type="InterPro" id="IPR036388">
    <property type="entry name" value="WH-like_DNA-bd_sf"/>
</dbReference>
<reference evidence="5" key="1">
    <citation type="submission" date="2016-04" db="EMBL/GenBank/DDBJ databases">
        <authorList>
            <person name="Evans L.H."/>
            <person name="Alamgir A."/>
            <person name="Owens N."/>
            <person name="Weber N.D."/>
            <person name="Virtaneva K."/>
            <person name="Barbian K."/>
            <person name="Babar A."/>
            <person name="Rosenke K."/>
        </authorList>
    </citation>
    <scope>NUCLEOTIDE SEQUENCE [LARGE SCALE GENOMIC DNA]</scope>
    <source>
        <strain evidence="5">CBS 101.48</strain>
    </source>
</reference>
<dbReference type="PANTHER" id="PTHR22792">
    <property type="entry name" value="LUPUS LA PROTEIN-RELATED"/>
    <property type="match status" value="1"/>
</dbReference>
<feature type="region of interest" description="Disordered" evidence="3">
    <location>
        <begin position="312"/>
        <end position="388"/>
    </location>
</feature>
<gene>
    <name evidence="5" type="primary">ABSGL_14473.1 scaffold 14663</name>
</gene>
<feature type="compositionally biased region" description="Basic and acidic residues" evidence="3">
    <location>
        <begin position="123"/>
        <end position="154"/>
    </location>
</feature>
<dbReference type="Pfam" id="PF21071">
    <property type="entry name" value="LARP1_HEAT"/>
    <property type="match status" value="1"/>
</dbReference>
<dbReference type="PANTHER" id="PTHR22792:SF132">
    <property type="entry name" value="LA-RELATED PROTEIN 1"/>
    <property type="match status" value="1"/>
</dbReference>
<dbReference type="SUPFAM" id="SSF46785">
    <property type="entry name" value="Winged helix' DNA-binding domain"/>
    <property type="match status" value="1"/>
</dbReference>
<dbReference type="InterPro" id="IPR006630">
    <property type="entry name" value="La_HTH"/>
</dbReference>
<feature type="region of interest" description="Disordered" evidence="3">
    <location>
        <begin position="500"/>
        <end position="529"/>
    </location>
</feature>
<dbReference type="STRING" id="4829.A0A163K531"/>
<keyword evidence="1 2" id="KW-0694">RNA-binding</keyword>
<dbReference type="Proteomes" id="UP000078561">
    <property type="component" value="Unassembled WGS sequence"/>
</dbReference>
<dbReference type="OMA" id="YFQHPSY"/>
<dbReference type="Pfam" id="PF05383">
    <property type="entry name" value="La"/>
    <property type="match status" value="1"/>
</dbReference>
<dbReference type="GO" id="GO:0000339">
    <property type="term" value="F:RNA cap binding"/>
    <property type="evidence" value="ECO:0007669"/>
    <property type="project" value="InterPro"/>
</dbReference>
<dbReference type="OrthoDB" id="340227at2759"/>
<dbReference type="InterPro" id="IPR045180">
    <property type="entry name" value="La_dom_prot"/>
</dbReference>
<dbReference type="CDD" id="cd07323">
    <property type="entry name" value="LAM"/>
    <property type="match status" value="1"/>
</dbReference>
<dbReference type="SMART" id="SM00684">
    <property type="entry name" value="DM15"/>
    <property type="match status" value="3"/>
</dbReference>
<evidence type="ECO:0000256" key="1">
    <source>
        <dbReference type="ARBA" id="ARBA00022884"/>
    </source>
</evidence>
<sequence>MVSSINVNPTTEETEKVVVETQVVPAPIPKVNVWQVKQTAKANPLPEKEESSWPAPKEALEQQDKDDAKEEKIVVPKAKGRGTPYTPTITHSSSTPRHTTSRGTNNGSKKPATRRPRRTGQPVKEKDVNDKEATTKEADNTTKDNAEVNKDKDVTSTVTKSDAPTSQPTTPTPRPLNKESTTAHKERTQSTNGSTNRRSIRNGNGQQRPNNNKTNNGNRRPVYVHEDMLKMYIAQQIEYYFSIDNLCKDIFLRGKMDSNGYVDLSFLANFNRVKGLSTDLALIHNAVSQSQVVEVTPENKIRKREGWEMWVLPPRSDNTTGTTVTDDKKTSVSAEPAAVSTTAAAPSTITPAAPTNKPSAAPIPTLPSSMKKTTAPPKPSPKKDEEDDLFDFDDEWVDGSRPNTVQKYYLSDDDSEFDDDDDDNLDDDMIARIMIVTQRKRDRSHTSFDRAKMNDEISDMINEGLYQYESGLGGATKTKNEKVATVDREHFNKQKEEAAAAAHVASTPPTTEAKPIKKQQAPRFYPVQPESLPTSAFYSGSLRQAATPSSLTNSSTSNNTNKKVDHAEVGWVLSDQAYHPSDVASSLSKSVELGSSMDLAHSIPNFQHPSHSLLRDKGFVQHKYYKYHAKALKERKQLGVGQSQEMNTLFRFWSHFLRDQFNKSMYKEFKKLAVEDANQDYRYGLECIFRFYSYGLEKRFRKEVFDDFQELTLMDVEHGHLYGLEKFWAYLHYRKENKKTKQCKVDDRLKELLAKYHSLDDFKHAGSVKKDVEGPYKVPNHGVSVCLVKGSGGI</sequence>
<name>A0A163K531_ABSGL</name>
<evidence type="ECO:0000259" key="4">
    <source>
        <dbReference type="PROSITE" id="PS50961"/>
    </source>
</evidence>
<evidence type="ECO:0000256" key="3">
    <source>
        <dbReference type="SAM" id="MobiDB-lite"/>
    </source>
</evidence>
<dbReference type="PROSITE" id="PS50961">
    <property type="entry name" value="HTH_LA"/>
    <property type="match status" value="1"/>
</dbReference>
<dbReference type="InParanoid" id="A0A163K531"/>
<evidence type="ECO:0000256" key="2">
    <source>
        <dbReference type="PROSITE-ProRule" id="PRU00332"/>
    </source>
</evidence>
<accession>A0A163K531</accession>
<evidence type="ECO:0000313" key="5">
    <source>
        <dbReference type="EMBL" id="SAM08807.1"/>
    </source>
</evidence>
<dbReference type="SMART" id="SM00715">
    <property type="entry name" value="LA"/>
    <property type="match status" value="1"/>
</dbReference>
<dbReference type="GO" id="GO:0010494">
    <property type="term" value="C:cytoplasmic stress granule"/>
    <property type="evidence" value="ECO:0007669"/>
    <property type="project" value="TreeGrafter"/>
</dbReference>
<proteinExistence type="predicted"/>
<dbReference type="Gene3D" id="1.10.10.10">
    <property type="entry name" value="Winged helix-like DNA-binding domain superfamily/Winged helix DNA-binding domain"/>
    <property type="match status" value="1"/>
</dbReference>
<feature type="compositionally biased region" description="Low complexity" evidence="3">
    <location>
        <begin position="331"/>
        <end position="355"/>
    </location>
</feature>
<dbReference type="InterPro" id="IPR036390">
    <property type="entry name" value="WH_DNA-bd_sf"/>
</dbReference>
<dbReference type="AlphaFoldDB" id="A0A163K531"/>